<name>A0ABW4WD02_9HYPH</name>
<sequence>MASFNPPKPHGDSGTAGKRLGGEQKITGSKYSRLPATRKRDAMLRFGPNIDLDLTAFGEERVRLDALVADLWYVSLNKRPASSSTHDAPILEEWRLALRPTLCLVGLATGHPKLPGHQRAIVTSGLSMFSEQLGLGRTESRWYQLGKPAGDVPEHS</sequence>
<accession>A0ABW4WD02</accession>
<dbReference type="RefSeq" id="WP_379018672.1">
    <property type="nucleotide sequence ID" value="NZ_JBHUGY010000019.1"/>
</dbReference>
<evidence type="ECO:0000256" key="1">
    <source>
        <dbReference type="SAM" id="MobiDB-lite"/>
    </source>
</evidence>
<gene>
    <name evidence="2" type="ORF">ACFSQT_11835</name>
</gene>
<organism evidence="2 3">
    <name type="scientific">Mesorhizobium calcicola</name>
    <dbReference type="NCBI Taxonomy" id="1300310"/>
    <lineage>
        <taxon>Bacteria</taxon>
        <taxon>Pseudomonadati</taxon>
        <taxon>Pseudomonadota</taxon>
        <taxon>Alphaproteobacteria</taxon>
        <taxon>Hyphomicrobiales</taxon>
        <taxon>Phyllobacteriaceae</taxon>
        <taxon>Mesorhizobium</taxon>
    </lineage>
</organism>
<reference evidence="3" key="1">
    <citation type="journal article" date="2019" name="Int. J. Syst. Evol. Microbiol.">
        <title>The Global Catalogue of Microorganisms (GCM) 10K type strain sequencing project: providing services to taxonomists for standard genome sequencing and annotation.</title>
        <authorList>
            <consortium name="The Broad Institute Genomics Platform"/>
            <consortium name="The Broad Institute Genome Sequencing Center for Infectious Disease"/>
            <person name="Wu L."/>
            <person name="Ma J."/>
        </authorList>
    </citation>
    <scope>NUCLEOTIDE SEQUENCE [LARGE SCALE GENOMIC DNA]</scope>
    <source>
        <strain evidence="3">CGMCC 1.16226</strain>
    </source>
</reference>
<evidence type="ECO:0000313" key="2">
    <source>
        <dbReference type="EMBL" id="MFD2053748.1"/>
    </source>
</evidence>
<dbReference type="Pfam" id="PF20339">
    <property type="entry name" value="DUF6634"/>
    <property type="match status" value="1"/>
</dbReference>
<dbReference type="InterPro" id="IPR046574">
    <property type="entry name" value="DUF6634"/>
</dbReference>
<dbReference type="Proteomes" id="UP001597349">
    <property type="component" value="Unassembled WGS sequence"/>
</dbReference>
<dbReference type="EMBL" id="JBHUGY010000019">
    <property type="protein sequence ID" value="MFD2053748.1"/>
    <property type="molecule type" value="Genomic_DNA"/>
</dbReference>
<evidence type="ECO:0000313" key="3">
    <source>
        <dbReference type="Proteomes" id="UP001597349"/>
    </source>
</evidence>
<feature type="region of interest" description="Disordered" evidence="1">
    <location>
        <begin position="1"/>
        <end position="32"/>
    </location>
</feature>
<proteinExistence type="predicted"/>
<keyword evidence="3" id="KW-1185">Reference proteome</keyword>
<comment type="caution">
    <text evidence="2">The sequence shown here is derived from an EMBL/GenBank/DDBJ whole genome shotgun (WGS) entry which is preliminary data.</text>
</comment>
<protein>
    <submittedName>
        <fullName evidence="2">DUF6634 family protein</fullName>
    </submittedName>
</protein>